<proteinExistence type="predicted"/>
<protein>
    <submittedName>
        <fullName evidence="1">Uncharacterized protein</fullName>
    </submittedName>
</protein>
<reference evidence="1" key="1">
    <citation type="submission" date="2014-11" db="EMBL/GenBank/DDBJ databases">
        <authorList>
            <person name="Amaro Gonzalez C."/>
        </authorList>
    </citation>
    <scope>NUCLEOTIDE SEQUENCE</scope>
</reference>
<dbReference type="AlphaFoldDB" id="A0A0E9VX43"/>
<name>A0A0E9VX43_ANGAN</name>
<sequence length="56" mass="6283">MGPRCTCIICITRKCHYPKAPPPSSSVNYGGGGYYGLDMYGSHRYWLTCLQRCCNC</sequence>
<accession>A0A0E9VX43</accession>
<evidence type="ECO:0000313" key="1">
    <source>
        <dbReference type="EMBL" id="JAH82652.1"/>
    </source>
</evidence>
<organism evidence="1">
    <name type="scientific">Anguilla anguilla</name>
    <name type="common">European freshwater eel</name>
    <name type="synonym">Muraena anguilla</name>
    <dbReference type="NCBI Taxonomy" id="7936"/>
    <lineage>
        <taxon>Eukaryota</taxon>
        <taxon>Metazoa</taxon>
        <taxon>Chordata</taxon>
        <taxon>Craniata</taxon>
        <taxon>Vertebrata</taxon>
        <taxon>Euteleostomi</taxon>
        <taxon>Actinopterygii</taxon>
        <taxon>Neopterygii</taxon>
        <taxon>Teleostei</taxon>
        <taxon>Anguilliformes</taxon>
        <taxon>Anguillidae</taxon>
        <taxon>Anguilla</taxon>
    </lineage>
</organism>
<reference evidence="1" key="2">
    <citation type="journal article" date="2015" name="Fish Shellfish Immunol.">
        <title>Early steps in the European eel (Anguilla anguilla)-Vibrio vulnificus interaction in the gills: Role of the RtxA13 toxin.</title>
        <authorList>
            <person name="Callol A."/>
            <person name="Pajuelo D."/>
            <person name="Ebbesson L."/>
            <person name="Teles M."/>
            <person name="MacKenzie S."/>
            <person name="Amaro C."/>
        </authorList>
    </citation>
    <scope>NUCLEOTIDE SEQUENCE</scope>
</reference>
<dbReference type="EMBL" id="GBXM01025925">
    <property type="protein sequence ID" value="JAH82652.1"/>
    <property type="molecule type" value="Transcribed_RNA"/>
</dbReference>